<feature type="chain" id="PRO_5024387684" evidence="3">
    <location>
        <begin position="22"/>
        <end position="186"/>
    </location>
</feature>
<feature type="signal peptide" evidence="3">
    <location>
        <begin position="1"/>
        <end position="21"/>
    </location>
</feature>
<keyword evidence="3" id="KW-0732">Signal</keyword>
<dbReference type="AlphaFoldDB" id="A0A5N4AM89"/>
<organism evidence="4 5">
    <name type="scientific">Photinus pyralis</name>
    <name type="common">Common eastern firefly</name>
    <name type="synonym">Lampyris pyralis</name>
    <dbReference type="NCBI Taxonomy" id="7054"/>
    <lineage>
        <taxon>Eukaryota</taxon>
        <taxon>Metazoa</taxon>
        <taxon>Ecdysozoa</taxon>
        <taxon>Arthropoda</taxon>
        <taxon>Hexapoda</taxon>
        <taxon>Insecta</taxon>
        <taxon>Pterygota</taxon>
        <taxon>Neoptera</taxon>
        <taxon>Endopterygota</taxon>
        <taxon>Coleoptera</taxon>
        <taxon>Polyphaga</taxon>
        <taxon>Elateriformia</taxon>
        <taxon>Elateroidea</taxon>
        <taxon>Lampyridae</taxon>
        <taxon>Lampyrinae</taxon>
        <taxon>Photinus</taxon>
    </lineage>
</organism>
<dbReference type="InterPro" id="IPR050468">
    <property type="entry name" value="Cuticle_Struct_Prot"/>
</dbReference>
<dbReference type="PANTHER" id="PTHR10380:SF173">
    <property type="entry name" value="CUTICULAR PROTEIN 47EF, ISOFORM C-RELATED"/>
    <property type="match status" value="1"/>
</dbReference>
<dbReference type="InterPro" id="IPR000618">
    <property type="entry name" value="Insect_cuticle"/>
</dbReference>
<dbReference type="GO" id="GO:0008010">
    <property type="term" value="F:structural constituent of chitin-based larval cuticle"/>
    <property type="evidence" value="ECO:0007669"/>
    <property type="project" value="TreeGrafter"/>
</dbReference>
<dbReference type="OrthoDB" id="6379191at2759"/>
<gene>
    <name evidence="4" type="ORF">PPYR_09321</name>
</gene>
<evidence type="ECO:0000256" key="1">
    <source>
        <dbReference type="ARBA" id="ARBA00022460"/>
    </source>
</evidence>
<dbReference type="EMBL" id="VVIM01000006">
    <property type="protein sequence ID" value="KAB0798328.1"/>
    <property type="molecule type" value="Genomic_DNA"/>
</dbReference>
<protein>
    <submittedName>
        <fullName evidence="4">Uncharacterized protein</fullName>
    </submittedName>
</protein>
<proteinExistence type="predicted"/>
<dbReference type="PRINTS" id="PR00947">
    <property type="entry name" value="CUTICLE"/>
</dbReference>
<reference evidence="4 5" key="1">
    <citation type="journal article" date="2018" name="Elife">
        <title>Firefly genomes illuminate parallel origins of bioluminescence in beetles.</title>
        <authorList>
            <person name="Fallon T.R."/>
            <person name="Lower S.E."/>
            <person name="Chang C.H."/>
            <person name="Bessho-Uehara M."/>
            <person name="Martin G.J."/>
            <person name="Bewick A.J."/>
            <person name="Behringer M."/>
            <person name="Debat H.J."/>
            <person name="Wong I."/>
            <person name="Day J.C."/>
            <person name="Suvorov A."/>
            <person name="Silva C.J."/>
            <person name="Stanger-Hall K.F."/>
            <person name="Hall D.W."/>
            <person name="Schmitz R.J."/>
            <person name="Nelson D.R."/>
            <person name="Lewis S.M."/>
            <person name="Shigenobu S."/>
            <person name="Bybee S.M."/>
            <person name="Larracuente A.M."/>
            <person name="Oba Y."/>
            <person name="Weng J.K."/>
        </authorList>
    </citation>
    <scope>NUCLEOTIDE SEQUENCE [LARGE SCALE GENOMIC DNA]</scope>
    <source>
        <strain evidence="4">1611_PpyrPB1</strain>
        <tissue evidence="4">Whole body</tissue>
    </source>
</reference>
<comment type="caution">
    <text evidence="4">The sequence shown here is derived from an EMBL/GenBank/DDBJ whole genome shotgun (WGS) entry which is preliminary data.</text>
</comment>
<dbReference type="Proteomes" id="UP000327044">
    <property type="component" value="Unassembled WGS sequence"/>
</dbReference>
<evidence type="ECO:0000313" key="4">
    <source>
        <dbReference type="EMBL" id="KAB0798328.1"/>
    </source>
</evidence>
<evidence type="ECO:0000313" key="5">
    <source>
        <dbReference type="Proteomes" id="UP000327044"/>
    </source>
</evidence>
<dbReference type="InParanoid" id="A0A5N4AM89"/>
<dbReference type="GO" id="GO:0062129">
    <property type="term" value="C:chitin-based extracellular matrix"/>
    <property type="evidence" value="ECO:0007669"/>
    <property type="project" value="TreeGrafter"/>
</dbReference>
<keyword evidence="1 2" id="KW-0193">Cuticle</keyword>
<sequence length="186" mass="20767">MFAPFTMKYFIVSCLLAVVAAAPQYNPYNQYAYNPYRPDNYSPYHAQPYGYNPYQPNPYYRNPTGYYPGAVHHQQYQAPAVAETREARPDGSYSYSYQTVDGQQVHSEGALRVTGPEGATPAVHGSYSYNAPDGTPVTVNYVADEYGYRAHGPQIPNADAIDQSIAQNLQSERYHHGAVPFVPSHK</sequence>
<dbReference type="PROSITE" id="PS51155">
    <property type="entry name" value="CHIT_BIND_RR_2"/>
    <property type="match status" value="1"/>
</dbReference>
<dbReference type="InterPro" id="IPR031311">
    <property type="entry name" value="CHIT_BIND_RR_consensus"/>
</dbReference>
<evidence type="ECO:0000256" key="3">
    <source>
        <dbReference type="SAM" id="SignalP"/>
    </source>
</evidence>
<name>A0A5N4AM89_PHOPY</name>
<dbReference type="PANTHER" id="PTHR10380">
    <property type="entry name" value="CUTICLE PROTEIN"/>
    <property type="match status" value="1"/>
</dbReference>
<evidence type="ECO:0000256" key="2">
    <source>
        <dbReference type="PROSITE-ProRule" id="PRU00497"/>
    </source>
</evidence>
<dbReference type="PROSITE" id="PS00233">
    <property type="entry name" value="CHIT_BIND_RR_1"/>
    <property type="match status" value="1"/>
</dbReference>
<keyword evidence="5" id="KW-1185">Reference proteome</keyword>
<accession>A0A5N4AM89</accession>
<dbReference type="Pfam" id="PF00379">
    <property type="entry name" value="Chitin_bind_4"/>
    <property type="match status" value="1"/>
</dbReference>